<evidence type="ECO:0000256" key="10">
    <source>
        <dbReference type="SAM" id="SignalP"/>
    </source>
</evidence>
<dbReference type="Gene3D" id="3.40.50.1820">
    <property type="entry name" value="alpha/beta hydrolase"/>
    <property type="match status" value="1"/>
</dbReference>
<keyword evidence="12" id="KW-1185">Reference proteome</keyword>
<dbReference type="PANTHER" id="PTHR38050:SF2">
    <property type="entry name" value="FERULOYL ESTERASE C-RELATED"/>
    <property type="match status" value="1"/>
</dbReference>
<dbReference type="GeneID" id="63739355"/>
<comment type="caution">
    <text evidence="11">The sequence shown here is derived from an EMBL/GenBank/DDBJ whole genome shotgun (WGS) entry which is preliminary data.</text>
</comment>
<keyword evidence="8" id="KW-0624">Polysaccharide degradation</keyword>
<dbReference type="HOGENOM" id="CLU_027551_3_0_1"/>
<evidence type="ECO:0000256" key="7">
    <source>
        <dbReference type="ARBA" id="ARBA00023277"/>
    </source>
</evidence>
<evidence type="ECO:0000256" key="5">
    <source>
        <dbReference type="ARBA" id="ARBA00022729"/>
    </source>
</evidence>
<dbReference type="InterPro" id="IPR029058">
    <property type="entry name" value="AB_hydrolase_fold"/>
</dbReference>
<organism evidence="11 12">
    <name type="scientific">Metarhizium album (strain ARSEF 1941)</name>
    <dbReference type="NCBI Taxonomy" id="1081103"/>
    <lineage>
        <taxon>Eukaryota</taxon>
        <taxon>Fungi</taxon>
        <taxon>Dikarya</taxon>
        <taxon>Ascomycota</taxon>
        <taxon>Pezizomycotina</taxon>
        <taxon>Sordariomycetes</taxon>
        <taxon>Hypocreomycetidae</taxon>
        <taxon>Hypocreales</taxon>
        <taxon>Clavicipitaceae</taxon>
        <taxon>Metarhizium</taxon>
    </lineage>
</organism>
<proteinExistence type="predicted"/>
<dbReference type="Proteomes" id="UP000030816">
    <property type="component" value="Unassembled WGS sequence"/>
</dbReference>
<keyword evidence="5 10" id="KW-0732">Signal</keyword>
<dbReference type="SUPFAM" id="SSF53474">
    <property type="entry name" value="alpha/beta-Hydrolases"/>
    <property type="match status" value="1"/>
</dbReference>
<accession>A0A0B2WTF3</accession>
<evidence type="ECO:0000256" key="9">
    <source>
        <dbReference type="ARBA" id="ARBA00034075"/>
    </source>
</evidence>
<dbReference type="STRING" id="1081103.A0A0B2WTF3"/>
<feature type="chain" id="PRO_5002079549" description="feruloyl esterase" evidence="10">
    <location>
        <begin position="19"/>
        <end position="327"/>
    </location>
</feature>
<evidence type="ECO:0000256" key="2">
    <source>
        <dbReference type="ARBA" id="ARBA00013091"/>
    </source>
</evidence>
<evidence type="ECO:0000256" key="3">
    <source>
        <dbReference type="ARBA" id="ARBA00022525"/>
    </source>
</evidence>
<evidence type="ECO:0000256" key="1">
    <source>
        <dbReference type="ARBA" id="ARBA00004613"/>
    </source>
</evidence>
<dbReference type="InterPro" id="IPR043595">
    <property type="entry name" value="FaeB/C/D"/>
</dbReference>
<dbReference type="GO" id="GO:0005576">
    <property type="term" value="C:extracellular region"/>
    <property type="evidence" value="ECO:0007669"/>
    <property type="project" value="UniProtKB-SubCell"/>
</dbReference>
<sequence length="327" mass="35264">MLLSLALLFALTEASVRAAQVSLALPSGCRKALPQGRSAGDVSTIHITSGGRRRSFLLSIPSTYHPEIPASVILSYHGGGRHAEDQLKLDQLTNPEFNSAAFVIYPQGIHNTWQGVPGAEADDIQFTTDILDFLQDGYCVNPGRISATGKSDGGGFCNVLACDSKLSGRIAAFAPVSGAFYVDSLPCRPSTVKIPCNPSRDDVPFLEFHGGDDRIISYDGKRRKGACLPSIPHFMQQWAVRDGLGVSSTTTPVSRDTVLYRFGTGSKAGLVEHVFDSVLGHDWPSTVPNADNRKTGHHVASFNATPMIVDFFERHPLQLDDALRKTA</sequence>
<dbReference type="PANTHER" id="PTHR38050">
    <property type="match status" value="1"/>
</dbReference>
<keyword evidence="3" id="KW-0964">Secreted</keyword>
<protein>
    <recommendedName>
        <fullName evidence="2">feruloyl esterase</fullName>
        <ecNumber evidence="2">3.1.1.73</ecNumber>
    </recommendedName>
</protein>
<dbReference type="EC" id="3.1.1.73" evidence="2"/>
<keyword evidence="4" id="KW-0858">Xylan degradation</keyword>
<reference evidence="11 12" key="1">
    <citation type="journal article" date="2014" name="Proc. Natl. Acad. Sci. U.S.A.">
        <title>Trajectory and genomic determinants of fungal-pathogen speciation and host adaptation.</title>
        <authorList>
            <person name="Hu X."/>
            <person name="Xiao G."/>
            <person name="Zheng P."/>
            <person name="Shang Y."/>
            <person name="Su Y."/>
            <person name="Zhang X."/>
            <person name="Liu X."/>
            <person name="Zhan S."/>
            <person name="St Leger R.J."/>
            <person name="Wang C."/>
        </authorList>
    </citation>
    <scope>NUCLEOTIDE SEQUENCE [LARGE SCALE GENOMIC DNA]</scope>
    <source>
        <strain evidence="11 12">ARSEF 1941</strain>
    </source>
</reference>
<dbReference type="GO" id="GO:0045493">
    <property type="term" value="P:xylan catabolic process"/>
    <property type="evidence" value="ECO:0007669"/>
    <property type="project" value="UniProtKB-KW"/>
</dbReference>
<dbReference type="GO" id="GO:0030600">
    <property type="term" value="F:feruloyl esterase activity"/>
    <property type="evidence" value="ECO:0007669"/>
    <property type="project" value="UniProtKB-EC"/>
</dbReference>
<evidence type="ECO:0000256" key="4">
    <source>
        <dbReference type="ARBA" id="ARBA00022651"/>
    </source>
</evidence>
<name>A0A0B2WTF3_METAS</name>
<dbReference type="EMBL" id="AZHE01000011">
    <property type="protein sequence ID" value="KHN97303.1"/>
    <property type="molecule type" value="Genomic_DNA"/>
</dbReference>
<keyword evidence="7" id="KW-0119">Carbohydrate metabolism</keyword>
<evidence type="ECO:0000256" key="8">
    <source>
        <dbReference type="ARBA" id="ARBA00023326"/>
    </source>
</evidence>
<dbReference type="AlphaFoldDB" id="A0A0B2WTF3"/>
<feature type="signal peptide" evidence="10">
    <location>
        <begin position="1"/>
        <end position="18"/>
    </location>
</feature>
<evidence type="ECO:0000256" key="6">
    <source>
        <dbReference type="ARBA" id="ARBA00022801"/>
    </source>
</evidence>
<dbReference type="RefSeq" id="XP_040678369.1">
    <property type="nucleotide sequence ID" value="XM_040823698.1"/>
</dbReference>
<comment type="catalytic activity">
    <reaction evidence="9">
        <text>feruloyl-polysaccharide + H2O = ferulate + polysaccharide.</text>
        <dbReference type="EC" id="3.1.1.73"/>
    </reaction>
</comment>
<dbReference type="OrthoDB" id="424610at2759"/>
<gene>
    <name evidence="11" type="ORF">MAM_04900</name>
</gene>
<evidence type="ECO:0000313" key="11">
    <source>
        <dbReference type="EMBL" id="KHN97303.1"/>
    </source>
</evidence>
<evidence type="ECO:0000313" key="12">
    <source>
        <dbReference type="Proteomes" id="UP000030816"/>
    </source>
</evidence>
<comment type="subcellular location">
    <subcellularLocation>
        <location evidence="1">Secreted</location>
    </subcellularLocation>
</comment>
<keyword evidence="6" id="KW-0378">Hydrolase</keyword>